<dbReference type="InterPro" id="IPR000209">
    <property type="entry name" value="Peptidase_S8/S53_dom"/>
</dbReference>
<sequence>MKRTLLFLCIALLISFSSAAQTSRPQWQDGKIWIKVRADYPVKKNSPLDGNIENPMNLPLTALQFIQEIAPKYHFTRLSRPFHMAVDFEPLENLYQIDFSDYQNTEMLLKDLSGNPAVEYAERVPVYYCDVVTPNDPYYNTSYAWGLYKINAGNAWDYSTGSSSITVAVVDNAVEITHSDLSPNIWVNTGEIASNGIDDDGNGYIDDRNGYDVADNDNNPNPPSVSFDHGTHVAGTVGARSNNGTGVASIGYSIKIIPVKATADASSPTSVTNGYDGIIYAANSGADVINMSWGGSSYSSTGQSVITYAHNQGCVLVAAAGNDDVNTPHYPSSYNYVISVASTSSTDAKSSFSNYGTDVDVSAPGSYIYSTLPGNTYGYMSGTSMASPLVAGLCGLMLSLNPGLSPEDIETCLENSCDNIDAQNPSYINQLGAGRINAQAAMSCISSTLSWPPVADFEANITTVSAGGTIDFSDASIYNPTSWSWTFSGGLPGTFSGQNPPAITYSTPGTYNVSLTVTNSNGTDTETKAGYITVLSANACDTVTNTQSGDNIYMWTWSGYIGGQNSNQVTRWADKFTNSYPAGTNLHYIDYYFVEGMTNSSTSFITATLWDATGTGGAPGAVVASKNVLLQEIEDNQTPTGFYPTRVVFDNPVALPAGDFFVGFTLTNTAGDTVVLAATQNIYGVAGRANSIWLYNYGGNALWEAFNPTYSSSYAMNFHVYLYATTVPVTADIQPATPSVCTGESVSFSSSGCLNEVSTHWYFNGATIDTTTAANPVVFFNTPGNHTQYLVAYNTCGYYNIDSTVVSVYATPVVNVTATNDTICPSGSTQLTATGATSYLWTPATGLSNATVFNPTASPTSTTTYSVIGTTGSCSDDVSITIVVDQPPVALFSYSPDPVACDNSPVQFDGSVSSNAASWTWTFENGTPAVSSQMSPQVTFQAGTNNAKLVVENTCNSKDSLTISVTIASSPSPDLGEDTTICLYTDLIIDAGSGYAAYSWTGASSVTNLLTVNSSSTGNQTYSVVVTDANGCQGSDDINVTFIVCGGAEEIASDAITIWPNPAGSYFNIEGVSGVAEIFLYSSAGQKMLNCEIRGNRQISLPSLQPGVYQVIVQTGTSRIVRKLIVGL</sequence>
<gene>
    <name evidence="6" type="ORF">SDC9_39302</name>
</gene>
<proteinExistence type="inferred from homology"/>
<dbReference type="InterPro" id="IPR050131">
    <property type="entry name" value="Peptidase_S8_subtilisin-like"/>
</dbReference>
<dbReference type="Pfam" id="PF18962">
    <property type="entry name" value="Por_Secre_tail"/>
    <property type="match status" value="1"/>
</dbReference>
<dbReference type="InterPro" id="IPR026444">
    <property type="entry name" value="Secre_tail"/>
</dbReference>
<dbReference type="InterPro" id="IPR022409">
    <property type="entry name" value="PKD/Chitinase_dom"/>
</dbReference>
<feature type="domain" description="PKD" evidence="5">
    <location>
        <begin position="453"/>
        <end position="539"/>
    </location>
</feature>
<keyword evidence="4" id="KW-0720">Serine protease</keyword>
<dbReference type="CDD" id="cd07473">
    <property type="entry name" value="Peptidases_S8_Subtilisin_like"/>
    <property type="match status" value="1"/>
</dbReference>
<evidence type="ECO:0000256" key="2">
    <source>
        <dbReference type="ARBA" id="ARBA00022670"/>
    </source>
</evidence>
<dbReference type="NCBIfam" id="TIGR04183">
    <property type="entry name" value="Por_Secre_tail"/>
    <property type="match status" value="1"/>
</dbReference>
<reference evidence="6" key="1">
    <citation type="submission" date="2019-08" db="EMBL/GenBank/DDBJ databases">
        <authorList>
            <person name="Kucharzyk K."/>
            <person name="Murdoch R.W."/>
            <person name="Higgins S."/>
            <person name="Loffler F."/>
        </authorList>
    </citation>
    <scope>NUCLEOTIDE SEQUENCE</scope>
</reference>
<dbReference type="SUPFAM" id="SSF52743">
    <property type="entry name" value="Subtilisin-like"/>
    <property type="match status" value="1"/>
</dbReference>
<dbReference type="InterPro" id="IPR035986">
    <property type="entry name" value="PKD_dom_sf"/>
</dbReference>
<evidence type="ECO:0000256" key="3">
    <source>
        <dbReference type="ARBA" id="ARBA00022801"/>
    </source>
</evidence>
<keyword evidence="3" id="KW-0378">Hydrolase</keyword>
<dbReference type="InterPro" id="IPR013783">
    <property type="entry name" value="Ig-like_fold"/>
</dbReference>
<dbReference type="PROSITE" id="PS50093">
    <property type="entry name" value="PKD"/>
    <property type="match status" value="2"/>
</dbReference>
<keyword evidence="2" id="KW-0645">Protease</keyword>
<comment type="similarity">
    <text evidence="1">Belongs to the peptidase S8 family.</text>
</comment>
<dbReference type="Gene3D" id="3.40.50.200">
    <property type="entry name" value="Peptidase S8/S53 domain"/>
    <property type="match status" value="1"/>
</dbReference>
<evidence type="ECO:0000256" key="4">
    <source>
        <dbReference type="ARBA" id="ARBA00022825"/>
    </source>
</evidence>
<dbReference type="Pfam" id="PF18911">
    <property type="entry name" value="PKD_4"/>
    <property type="match status" value="1"/>
</dbReference>
<dbReference type="InterPro" id="IPR022398">
    <property type="entry name" value="Peptidase_S8_His-AS"/>
</dbReference>
<dbReference type="PROSITE" id="PS00137">
    <property type="entry name" value="SUBTILASE_HIS"/>
    <property type="match status" value="1"/>
</dbReference>
<accession>A0A644VP95</accession>
<dbReference type="InterPro" id="IPR034204">
    <property type="entry name" value="PfSUB1-like_cat_dom"/>
</dbReference>
<dbReference type="PROSITE" id="PS51892">
    <property type="entry name" value="SUBTILASE"/>
    <property type="match status" value="1"/>
</dbReference>
<feature type="domain" description="PKD" evidence="5">
    <location>
        <begin position="906"/>
        <end position="967"/>
    </location>
</feature>
<dbReference type="AlphaFoldDB" id="A0A644VP95"/>
<dbReference type="SUPFAM" id="SSF49299">
    <property type="entry name" value="PKD domain"/>
    <property type="match status" value="3"/>
</dbReference>
<dbReference type="InterPro" id="IPR023828">
    <property type="entry name" value="Peptidase_S8_Ser-AS"/>
</dbReference>
<dbReference type="Gene3D" id="2.60.40.10">
    <property type="entry name" value="Immunoglobulins"/>
    <property type="match status" value="3"/>
</dbReference>
<dbReference type="InterPro" id="IPR036852">
    <property type="entry name" value="Peptidase_S8/S53_dom_sf"/>
</dbReference>
<dbReference type="SMART" id="SM00089">
    <property type="entry name" value="PKD"/>
    <property type="match status" value="3"/>
</dbReference>
<dbReference type="CDD" id="cd00146">
    <property type="entry name" value="PKD"/>
    <property type="match status" value="3"/>
</dbReference>
<dbReference type="GO" id="GO:0004252">
    <property type="term" value="F:serine-type endopeptidase activity"/>
    <property type="evidence" value="ECO:0007669"/>
    <property type="project" value="InterPro"/>
</dbReference>
<dbReference type="PROSITE" id="PS00138">
    <property type="entry name" value="SUBTILASE_SER"/>
    <property type="match status" value="1"/>
</dbReference>
<dbReference type="InterPro" id="IPR015500">
    <property type="entry name" value="Peptidase_S8_subtilisin-rel"/>
</dbReference>
<evidence type="ECO:0000256" key="1">
    <source>
        <dbReference type="ARBA" id="ARBA00011073"/>
    </source>
</evidence>
<dbReference type="EMBL" id="VSSQ01000383">
    <property type="protein sequence ID" value="MPL93176.1"/>
    <property type="molecule type" value="Genomic_DNA"/>
</dbReference>
<dbReference type="Pfam" id="PF00801">
    <property type="entry name" value="PKD"/>
    <property type="match status" value="1"/>
</dbReference>
<name>A0A644VP95_9ZZZZ</name>
<dbReference type="PRINTS" id="PR00723">
    <property type="entry name" value="SUBTILISIN"/>
</dbReference>
<dbReference type="Pfam" id="PF00082">
    <property type="entry name" value="Peptidase_S8"/>
    <property type="match status" value="1"/>
</dbReference>
<dbReference type="PANTHER" id="PTHR43806:SF11">
    <property type="entry name" value="CEREVISIN-RELATED"/>
    <property type="match status" value="1"/>
</dbReference>
<evidence type="ECO:0000313" key="6">
    <source>
        <dbReference type="EMBL" id="MPL93176.1"/>
    </source>
</evidence>
<organism evidence="6">
    <name type="scientific">bioreactor metagenome</name>
    <dbReference type="NCBI Taxonomy" id="1076179"/>
    <lineage>
        <taxon>unclassified sequences</taxon>
        <taxon>metagenomes</taxon>
        <taxon>ecological metagenomes</taxon>
    </lineage>
</organism>
<evidence type="ECO:0000259" key="5">
    <source>
        <dbReference type="PROSITE" id="PS50093"/>
    </source>
</evidence>
<dbReference type="InterPro" id="IPR000601">
    <property type="entry name" value="PKD_dom"/>
</dbReference>
<dbReference type="PANTHER" id="PTHR43806">
    <property type="entry name" value="PEPTIDASE S8"/>
    <property type="match status" value="1"/>
</dbReference>
<comment type="caution">
    <text evidence="6">The sequence shown here is derived from an EMBL/GenBank/DDBJ whole genome shotgun (WGS) entry which is preliminary data.</text>
</comment>
<protein>
    <recommendedName>
        <fullName evidence="5">PKD domain-containing protein</fullName>
    </recommendedName>
</protein>
<dbReference type="GO" id="GO:0006508">
    <property type="term" value="P:proteolysis"/>
    <property type="evidence" value="ECO:0007669"/>
    <property type="project" value="UniProtKB-KW"/>
</dbReference>